<keyword evidence="13" id="KW-1185">Reference proteome</keyword>
<reference evidence="12 13" key="1">
    <citation type="submission" date="2016-11" db="EMBL/GenBank/DDBJ databases">
        <authorList>
            <person name="Jaros S."/>
            <person name="Januszkiewicz K."/>
            <person name="Wedrychowicz H."/>
        </authorList>
    </citation>
    <scope>NUCLEOTIDE SEQUENCE [LARGE SCALE GENOMIC DNA]</scope>
</reference>
<dbReference type="Gene3D" id="3.50.50.60">
    <property type="entry name" value="FAD/NAD(P)-binding domain"/>
    <property type="match status" value="2"/>
</dbReference>
<evidence type="ECO:0000259" key="11">
    <source>
        <dbReference type="Pfam" id="PF01494"/>
    </source>
</evidence>
<evidence type="ECO:0000256" key="8">
    <source>
        <dbReference type="ARBA" id="ARBA00047818"/>
    </source>
</evidence>
<comment type="pathway">
    <text evidence="9">Cofactor biosynthesis; NAD(+) biosynthesis; quinolinate from L-kynurenine: step 1/3.</text>
</comment>
<evidence type="ECO:0000313" key="12">
    <source>
        <dbReference type="EMBL" id="SGZ20283.1"/>
    </source>
</evidence>
<evidence type="ECO:0000256" key="2">
    <source>
        <dbReference type="ARBA" id="ARBA00022630"/>
    </source>
</evidence>
<dbReference type="Pfam" id="PF01494">
    <property type="entry name" value="FAD_binding_3"/>
    <property type="match status" value="2"/>
</dbReference>
<evidence type="ECO:0000256" key="3">
    <source>
        <dbReference type="ARBA" id="ARBA00022642"/>
    </source>
</evidence>
<dbReference type="EMBL" id="FQNC01000083">
    <property type="protein sequence ID" value="SGZ20283.1"/>
    <property type="molecule type" value="Genomic_DNA"/>
</dbReference>
<keyword evidence="4 9" id="KW-0274">FAD</keyword>
<keyword evidence="9" id="KW-0496">Mitochondrion</keyword>
<keyword evidence="9" id="KW-0472">Membrane</keyword>
<evidence type="ECO:0000256" key="5">
    <source>
        <dbReference type="ARBA" id="ARBA00022857"/>
    </source>
</evidence>
<dbReference type="STRING" id="796604.A0A2X0MNY7"/>
<evidence type="ECO:0000256" key="10">
    <source>
        <dbReference type="SAM" id="MobiDB-lite"/>
    </source>
</evidence>
<dbReference type="GO" id="GO:0005741">
    <property type="term" value="C:mitochondrial outer membrane"/>
    <property type="evidence" value="ECO:0007669"/>
    <property type="project" value="UniProtKB-SubCell"/>
</dbReference>
<dbReference type="GO" id="GO:0019805">
    <property type="term" value="P:quinolinate biosynthetic process"/>
    <property type="evidence" value="ECO:0007669"/>
    <property type="project" value="UniProtKB-UniRule"/>
</dbReference>
<comment type="subcellular location">
    <subcellularLocation>
        <location evidence="9">Mitochondrion outer membrane</location>
    </subcellularLocation>
</comment>
<dbReference type="PRINTS" id="PR00420">
    <property type="entry name" value="RNGMNOXGNASE"/>
</dbReference>
<dbReference type="GO" id="GO:0004502">
    <property type="term" value="F:kynurenine 3-monooxygenase activity"/>
    <property type="evidence" value="ECO:0007669"/>
    <property type="project" value="UniProtKB-UniRule"/>
</dbReference>
<dbReference type="GO" id="GO:0071949">
    <property type="term" value="F:FAD binding"/>
    <property type="evidence" value="ECO:0007669"/>
    <property type="project" value="InterPro"/>
</dbReference>
<dbReference type="PANTHER" id="PTHR46028:SF2">
    <property type="entry name" value="KYNURENINE 3-MONOOXYGENASE"/>
    <property type="match status" value="1"/>
</dbReference>
<name>A0A2X0MNY7_9BASI</name>
<evidence type="ECO:0000256" key="7">
    <source>
        <dbReference type="ARBA" id="ARBA00023033"/>
    </source>
</evidence>
<comment type="similarity">
    <text evidence="9">Belongs to the aromatic-ring hydroxylase family. KMO subfamily.</text>
</comment>
<dbReference type="GO" id="GO:0034354">
    <property type="term" value="P:'de novo' NAD+ biosynthetic process from L-tryptophan"/>
    <property type="evidence" value="ECO:0007669"/>
    <property type="project" value="UniProtKB-UniRule"/>
</dbReference>
<dbReference type="EC" id="1.14.13.9" evidence="9"/>
<feature type="compositionally biased region" description="Basic and acidic residues" evidence="10">
    <location>
        <begin position="19"/>
        <end position="28"/>
    </location>
</feature>
<comment type="function">
    <text evidence="9">Catalyzes the hydroxylation of L-kynurenine (L-Kyn) to form 3-hydroxy-L-kynurenine (L-3OHKyn). Required for synthesis of quinolinic acid.</text>
</comment>
<evidence type="ECO:0000313" key="13">
    <source>
        <dbReference type="Proteomes" id="UP000249464"/>
    </source>
</evidence>
<feature type="domain" description="FAD-binding" evidence="11">
    <location>
        <begin position="35"/>
        <end position="226"/>
    </location>
</feature>
<keyword evidence="2 9" id="KW-0285">Flavoprotein</keyword>
<dbReference type="PANTHER" id="PTHR46028">
    <property type="entry name" value="KYNURENINE 3-MONOOXYGENASE"/>
    <property type="match status" value="1"/>
</dbReference>
<accession>A0A2X0MNY7</accession>
<evidence type="ECO:0000256" key="4">
    <source>
        <dbReference type="ARBA" id="ARBA00022827"/>
    </source>
</evidence>
<keyword evidence="7 9" id="KW-0503">Monooxygenase</keyword>
<keyword evidence="6 9" id="KW-0560">Oxidoreductase</keyword>
<dbReference type="InterPro" id="IPR002938">
    <property type="entry name" value="FAD-bd"/>
</dbReference>
<dbReference type="Proteomes" id="UP000249464">
    <property type="component" value="Unassembled WGS sequence"/>
</dbReference>
<dbReference type="InterPro" id="IPR027545">
    <property type="entry name" value="Kynurenine_monooxygenase"/>
</dbReference>
<dbReference type="InterPro" id="IPR036188">
    <property type="entry name" value="FAD/NAD-bd_sf"/>
</dbReference>
<dbReference type="UniPathway" id="UPA00253">
    <property type="reaction ID" value="UER00328"/>
</dbReference>
<dbReference type="AlphaFoldDB" id="A0A2X0MNY7"/>
<feature type="domain" description="FAD-binding" evidence="11">
    <location>
        <begin position="399"/>
        <end position="432"/>
    </location>
</feature>
<dbReference type="GO" id="GO:0006569">
    <property type="term" value="P:L-tryptophan catabolic process"/>
    <property type="evidence" value="ECO:0007669"/>
    <property type="project" value="UniProtKB-UniRule"/>
</dbReference>
<organism evidence="12 13">
    <name type="scientific">Microbotryum silenes-dioicae</name>
    <dbReference type="NCBI Taxonomy" id="796604"/>
    <lineage>
        <taxon>Eukaryota</taxon>
        <taxon>Fungi</taxon>
        <taxon>Dikarya</taxon>
        <taxon>Basidiomycota</taxon>
        <taxon>Pucciniomycotina</taxon>
        <taxon>Microbotryomycetes</taxon>
        <taxon>Microbotryales</taxon>
        <taxon>Microbotryaceae</taxon>
        <taxon>Microbotryum</taxon>
    </lineage>
</organism>
<keyword evidence="9" id="KW-1000">Mitochondrion outer membrane</keyword>
<keyword evidence="5 9" id="KW-0521">NADP</keyword>
<comment type="cofactor">
    <cofactor evidence="1 9">
        <name>FAD</name>
        <dbReference type="ChEBI" id="CHEBI:57692"/>
    </cofactor>
</comment>
<sequence>MERLATSSSSSSAKSSLAADREPDHRSSSESVRPKVLIAGAGLVGSLCASMLAQRGYDVLLVESRSDPRDAKTPASGVRARSINLALSPRGIEALRSVDENLADRVIQQGLEMRGRLLHKRSEANQSRVKKEAQDYGLYSEGEVIRSISRTLLGIYLLDHIDSLQHRNDLKGTVEVRFETKLLELDLRAEQGVKVKLSSKHKGEQELKVDWVVGGDGAYSRVRREMMRGAKTRYAHELTTPRPSWDSSGSCGHVSAPTLTTPPSWVHRFDFKQTYARHAYLELSILPSGKDNKWTMENNYLHIWPRGEFMMIALPNQDGSFTLTLFAPHSTFESLDKKLDEYNSSSVSARTGPNPVVEKFKAEFPDALELMGEDELMKAWTENPKDGLVTVECSPYHYKDKALLIGDAAHAMVPFYGQGMNCAFEDVRVLSTLIDHYQAAPFPSTKISSLPYSSSHPDFPSSNPAFTSLENALSAYTVVRTPSIGAIQTLAHRNYTEMAASVLSPIYLLRLYIDSFLSKLFRSVPLSSKTTYREGSVWESLYRMTTFRYEISYEEVLKRRAWQQRVLSWSVAGSVVSLLGVGLELARRSGALKSLGRLRWERA</sequence>
<evidence type="ECO:0000256" key="9">
    <source>
        <dbReference type="HAMAP-Rule" id="MF_03018"/>
    </source>
</evidence>
<dbReference type="SUPFAM" id="SSF51905">
    <property type="entry name" value="FAD/NAD(P)-binding domain"/>
    <property type="match status" value="1"/>
</dbReference>
<dbReference type="GO" id="GO:0043420">
    <property type="term" value="P:anthranilate metabolic process"/>
    <property type="evidence" value="ECO:0007669"/>
    <property type="project" value="UniProtKB-UniRule"/>
</dbReference>
<gene>
    <name evidence="12" type="primary">BQ5605_C021g09258</name>
    <name evidence="9" type="synonym">BNA4</name>
    <name evidence="12" type="ORF">BQ5605_C021G09258</name>
</gene>
<proteinExistence type="inferred from homology"/>
<feature type="region of interest" description="Disordered" evidence="10">
    <location>
        <begin position="1"/>
        <end position="31"/>
    </location>
</feature>
<feature type="compositionally biased region" description="Low complexity" evidence="10">
    <location>
        <begin position="1"/>
        <end position="18"/>
    </location>
</feature>
<evidence type="ECO:0000256" key="1">
    <source>
        <dbReference type="ARBA" id="ARBA00001974"/>
    </source>
</evidence>
<keyword evidence="3 9" id="KW-0662">Pyridine nucleotide biosynthesis</keyword>
<evidence type="ECO:0000256" key="6">
    <source>
        <dbReference type="ARBA" id="ARBA00023002"/>
    </source>
</evidence>
<dbReference type="HAMAP" id="MF_01971">
    <property type="entry name" value="Kynurenine_monooxygenase"/>
    <property type="match status" value="1"/>
</dbReference>
<comment type="catalytic activity">
    <reaction evidence="8 9">
        <text>L-kynurenine + NADPH + O2 + H(+) = 3-hydroxy-L-kynurenine + NADP(+) + H2O</text>
        <dbReference type="Rhea" id="RHEA:20545"/>
        <dbReference type="ChEBI" id="CHEBI:15377"/>
        <dbReference type="ChEBI" id="CHEBI:15378"/>
        <dbReference type="ChEBI" id="CHEBI:15379"/>
        <dbReference type="ChEBI" id="CHEBI:57783"/>
        <dbReference type="ChEBI" id="CHEBI:57959"/>
        <dbReference type="ChEBI" id="CHEBI:58125"/>
        <dbReference type="ChEBI" id="CHEBI:58349"/>
        <dbReference type="EC" id="1.14.13.9"/>
    </reaction>
</comment>
<protein>
    <recommendedName>
        <fullName evidence="9">Kynurenine 3-monooxygenase</fullName>
        <ecNumber evidence="9">1.14.13.9</ecNumber>
    </recommendedName>
    <alternativeName>
        <fullName evidence="9">Biosynthesis of nicotinic acid protein 4</fullName>
    </alternativeName>
    <alternativeName>
        <fullName evidence="9">Kynurenine 3-hydroxylase</fullName>
    </alternativeName>
</protein>
<dbReference type="GO" id="GO:0070189">
    <property type="term" value="P:kynurenine metabolic process"/>
    <property type="evidence" value="ECO:0007669"/>
    <property type="project" value="TreeGrafter"/>
</dbReference>